<reference evidence="2 3" key="1">
    <citation type="submission" date="2019-08" db="EMBL/GenBank/DDBJ databases">
        <authorList>
            <person name="Alioto T."/>
            <person name="Alioto T."/>
            <person name="Gomez Garrido J."/>
        </authorList>
    </citation>
    <scope>NUCLEOTIDE SEQUENCE [LARGE SCALE GENOMIC DNA]</scope>
</reference>
<gene>
    <name evidence="2" type="ORF">CINCED_3A000632</name>
</gene>
<dbReference type="EMBL" id="CABPRJ010000526">
    <property type="protein sequence ID" value="VVC30604.1"/>
    <property type="molecule type" value="Genomic_DNA"/>
</dbReference>
<protein>
    <submittedName>
        <fullName evidence="2">Uncharacterized protein</fullName>
    </submittedName>
</protein>
<evidence type="ECO:0000313" key="3">
    <source>
        <dbReference type="Proteomes" id="UP000325440"/>
    </source>
</evidence>
<name>A0A5E4ME96_9HEMI</name>
<dbReference type="Proteomes" id="UP000325440">
    <property type="component" value="Unassembled WGS sequence"/>
</dbReference>
<dbReference type="AlphaFoldDB" id="A0A5E4ME96"/>
<proteinExistence type="predicted"/>
<accession>A0A5E4ME96</accession>
<keyword evidence="3" id="KW-1185">Reference proteome</keyword>
<evidence type="ECO:0000313" key="2">
    <source>
        <dbReference type="EMBL" id="VVC30604.1"/>
    </source>
</evidence>
<feature type="region of interest" description="Disordered" evidence="1">
    <location>
        <begin position="437"/>
        <end position="459"/>
    </location>
</feature>
<sequence>MSVAAEADVKVKANSKEPCGIDSALVKQPWFNDVCEETLNQREDARNQWFSDQYNREKKIIYKKCQKKATRILKQEKQKYNKKLMEEGKAGSEQKDDDIISSIQYSIHEISEISSQPTFNQNIEPYDHVSPDFLNESMRTKPTGSESNFYNTVNKGEVAVDILLFSMIEHRQEHDNLIKGRNDIESEVIEKRSPIIANEEIKSWDSSVSTESCSFSLCDSTESCKSNSYASAELCKSSLCASAELGEYNSSVSTESCSSSLCDSTESCKSNSYASAESCTSNSCASAELGKSKTPATIGSKNSPQRYSPSLLNEDILGMLKEVNNSVIQIKEFLMNNTNNSSLHLLNDNFLRIMNKMNNDFIELVEFLMNNTNNSSLRNNCDSDKSNQINVHQNRPIDLTKRRNDIESEVIQTRSPMTNDKNIRLCDSCVSTGSCKPKTPKPIGSRKPPQRCPPSVHQHKPIDLTKRRNDIESEVIQTRSPMTDNKNIRLCDSCVSAGSCKPKTPKPIGSRKPPQRCPPSLLNEDILGMLKEVNNSVIQIKEFLMNNTNNSSLRNNCDSDKSNQINVHQNRPIDLTKRRNDIESEVIQTRSPMTNDKNIRLCDSCVSAGSCKPKTPKPIGSRKPPQRCPPSLLNDNVLEILDKLDIGFMELTEFFKNTTKNSSLHLLNDNVLGIMNKMNNEFIELVEFLMNNTNNSSLSNNCDSYKMNQFNGMSTSEDITDK</sequence>
<evidence type="ECO:0000256" key="1">
    <source>
        <dbReference type="SAM" id="MobiDB-lite"/>
    </source>
</evidence>
<organism evidence="2 3">
    <name type="scientific">Cinara cedri</name>
    <dbReference type="NCBI Taxonomy" id="506608"/>
    <lineage>
        <taxon>Eukaryota</taxon>
        <taxon>Metazoa</taxon>
        <taxon>Ecdysozoa</taxon>
        <taxon>Arthropoda</taxon>
        <taxon>Hexapoda</taxon>
        <taxon>Insecta</taxon>
        <taxon>Pterygota</taxon>
        <taxon>Neoptera</taxon>
        <taxon>Paraneoptera</taxon>
        <taxon>Hemiptera</taxon>
        <taxon>Sternorrhyncha</taxon>
        <taxon>Aphidomorpha</taxon>
        <taxon>Aphidoidea</taxon>
        <taxon>Aphididae</taxon>
        <taxon>Lachninae</taxon>
        <taxon>Cinara</taxon>
    </lineage>
</organism>